<feature type="binding site" evidence="2">
    <location>
        <position position="58"/>
    </location>
    <ligand>
        <name>substrate</name>
    </ligand>
</feature>
<evidence type="ECO:0000256" key="1">
    <source>
        <dbReference type="PIRSR" id="PIRSR613078-1"/>
    </source>
</evidence>
<organism evidence="3">
    <name type="scientific">Sheuella amnicola</name>
    <dbReference type="NCBI Taxonomy" id="2707330"/>
    <lineage>
        <taxon>Bacteria</taxon>
        <taxon>Pseudomonadati</taxon>
        <taxon>Pseudomonadota</taxon>
        <taxon>Betaproteobacteria</taxon>
        <taxon>Burkholderiales</taxon>
        <taxon>Alcaligenaceae</taxon>
        <taxon>Sheuella</taxon>
    </lineage>
</organism>
<dbReference type="AlphaFoldDB" id="A0A6B2QWI2"/>
<protein>
    <recommendedName>
        <fullName evidence="4">Phosphohistidine phosphatase SixA</fullName>
    </recommendedName>
</protein>
<evidence type="ECO:0000313" key="3">
    <source>
        <dbReference type="EMBL" id="NDY81614.1"/>
    </source>
</evidence>
<feature type="binding site" evidence="2">
    <location>
        <begin position="81"/>
        <end position="84"/>
    </location>
    <ligand>
        <name>substrate</name>
    </ligand>
</feature>
<name>A0A6B2QWI2_9BURK</name>
<evidence type="ECO:0000256" key="2">
    <source>
        <dbReference type="PIRSR" id="PIRSR613078-2"/>
    </source>
</evidence>
<accession>A0A6B2QWI2</accession>
<reference evidence="3" key="1">
    <citation type="submission" date="2020-02" db="EMBL/GenBank/DDBJ databases">
        <authorList>
            <person name="Chen W.-M."/>
        </authorList>
    </citation>
    <scope>NUCLEOTIDE SEQUENCE</scope>
    <source>
        <strain evidence="3">NBD-18</strain>
    </source>
</reference>
<dbReference type="PANTHER" id="PTHR47623:SF1">
    <property type="entry name" value="OS09G0287300 PROTEIN"/>
    <property type="match status" value="1"/>
</dbReference>
<comment type="caution">
    <text evidence="3">The sequence shown here is derived from an EMBL/GenBank/DDBJ whole genome shotgun (WGS) entry which is preliminary data.</text>
</comment>
<dbReference type="PANTHER" id="PTHR47623">
    <property type="entry name" value="OS09G0287300 PROTEIN"/>
    <property type="match status" value="1"/>
</dbReference>
<dbReference type="Gene3D" id="3.40.50.1240">
    <property type="entry name" value="Phosphoglycerate mutase-like"/>
    <property type="match status" value="1"/>
</dbReference>
<dbReference type="CDD" id="cd07067">
    <property type="entry name" value="HP_PGM_like"/>
    <property type="match status" value="1"/>
</dbReference>
<dbReference type="InterPro" id="IPR013078">
    <property type="entry name" value="His_Pase_superF_clade-1"/>
</dbReference>
<dbReference type="Pfam" id="PF00300">
    <property type="entry name" value="His_Phos_1"/>
    <property type="match status" value="1"/>
</dbReference>
<proteinExistence type="predicted"/>
<dbReference type="InterPro" id="IPR029033">
    <property type="entry name" value="His_PPase_superfam"/>
</dbReference>
<sequence length="160" mass="18345">MKTLILMRHAKAQHISSDLTDLHRSLVHQGIEDAKQSAKKLIKHELKIDELILSPSTRTIETAQILKEELGDQIKSWSVQERLYASDLNTLLRIVAEASKKTSTLMLVGHNPELDEIAEHFLHTPHHLKTGELILFKFDAQSWNEVAKQKPTKVLFHDEF</sequence>
<dbReference type="EMBL" id="JAAGRN010000001">
    <property type="protein sequence ID" value="NDY81614.1"/>
    <property type="molecule type" value="Genomic_DNA"/>
</dbReference>
<dbReference type="SUPFAM" id="SSF53254">
    <property type="entry name" value="Phosphoglycerate mutase-like"/>
    <property type="match status" value="1"/>
</dbReference>
<feature type="active site" description="Proton donor/acceptor" evidence="1">
    <location>
        <position position="81"/>
    </location>
</feature>
<feature type="active site" description="Tele-phosphohistidine intermediate" evidence="1">
    <location>
        <position position="9"/>
    </location>
</feature>
<gene>
    <name evidence="3" type="ORF">G3I67_00065</name>
</gene>
<dbReference type="RefSeq" id="WP_163650886.1">
    <property type="nucleotide sequence ID" value="NZ_JAAGRN010000001.1"/>
</dbReference>
<evidence type="ECO:0008006" key="4">
    <source>
        <dbReference type="Google" id="ProtNLM"/>
    </source>
</evidence>